<dbReference type="AlphaFoldDB" id="B1WVN2"/>
<dbReference type="EMBL" id="CP000806">
    <property type="protein sequence ID" value="ACB50619.1"/>
    <property type="molecule type" value="Genomic_DNA"/>
</dbReference>
<keyword evidence="5 6" id="KW-0472">Membrane</keyword>
<evidence type="ECO:0000256" key="1">
    <source>
        <dbReference type="ARBA" id="ARBA00004141"/>
    </source>
</evidence>
<keyword evidence="4 6" id="KW-1133">Transmembrane helix</keyword>
<dbReference type="PANTHER" id="PTHR21716">
    <property type="entry name" value="TRANSMEMBRANE PROTEIN"/>
    <property type="match status" value="1"/>
</dbReference>
<name>B1WVN2_CROS5</name>
<comment type="subcellular location">
    <subcellularLocation>
        <location evidence="1">Membrane</location>
        <topology evidence="1">Multi-pass membrane protein</topology>
    </subcellularLocation>
</comment>
<feature type="transmembrane region" description="Helical" evidence="6">
    <location>
        <begin position="194"/>
        <end position="218"/>
    </location>
</feature>
<feature type="transmembrane region" description="Helical" evidence="6">
    <location>
        <begin position="264"/>
        <end position="286"/>
    </location>
</feature>
<dbReference type="RefSeq" id="WP_009544094.1">
    <property type="nucleotide sequence ID" value="NC_010546.1"/>
</dbReference>
<evidence type="ECO:0000256" key="2">
    <source>
        <dbReference type="ARBA" id="ARBA00009773"/>
    </source>
</evidence>
<evidence type="ECO:0000256" key="3">
    <source>
        <dbReference type="ARBA" id="ARBA00022692"/>
    </source>
</evidence>
<dbReference type="OrthoDB" id="506451at2"/>
<sequence length="346" mass="38582">MYFSNFVGVIALLIAIYIFWKIRFIILLTFAAVALATAVNYLVQLLMKSGLKKRSVSIVVALFLLLLIFAVFLLLIFPPFIDQVQQSLSLLPLAVDRIEAWLMWLQETVPEQLVGEIQKLENLTRDLPGIATQLVGNFYSIFSGSLGVLLNILLVTVVMIMLLASPRPYIRLFLAFFPSFYRRRAAKILKKSEIALVGWTKGILFNMLVITLLSWFGLSILQVKLSLANALLAGLLTFIPNLGPVLSCIPPIVLALIDAPWKALAVLILYILIQQAESNILTPLVMKQQVSLLPAVTLLAQASFAIFFGFIGLFLALPLTVVAQVWIEEVLIKDILSSWNKNKRSL</sequence>
<evidence type="ECO:0000313" key="7">
    <source>
        <dbReference type="EMBL" id="ACB50619.1"/>
    </source>
</evidence>
<dbReference type="Proteomes" id="UP000001203">
    <property type="component" value="Chromosome circular"/>
</dbReference>
<evidence type="ECO:0000256" key="4">
    <source>
        <dbReference type="ARBA" id="ARBA00022989"/>
    </source>
</evidence>
<feature type="transmembrane region" description="Helical" evidence="6">
    <location>
        <begin position="298"/>
        <end position="327"/>
    </location>
</feature>
<keyword evidence="8" id="KW-1185">Reference proteome</keyword>
<dbReference type="KEGG" id="cyt:cce_1269"/>
<keyword evidence="3 6" id="KW-0812">Transmembrane</keyword>
<feature type="transmembrane region" description="Helical" evidence="6">
    <location>
        <begin position="56"/>
        <end position="81"/>
    </location>
</feature>
<protein>
    <recommendedName>
        <fullName evidence="9">AI-2E family transporter</fullName>
    </recommendedName>
</protein>
<feature type="transmembrane region" description="Helical" evidence="6">
    <location>
        <begin position="138"/>
        <end position="164"/>
    </location>
</feature>
<feature type="transmembrane region" description="Helical" evidence="6">
    <location>
        <begin position="6"/>
        <end position="35"/>
    </location>
</feature>
<accession>B1WVN2</accession>
<evidence type="ECO:0000256" key="6">
    <source>
        <dbReference type="SAM" id="Phobius"/>
    </source>
</evidence>
<feature type="transmembrane region" description="Helical" evidence="6">
    <location>
        <begin position="230"/>
        <end position="257"/>
    </location>
</feature>
<dbReference type="Pfam" id="PF01594">
    <property type="entry name" value="AI-2E_transport"/>
    <property type="match status" value="1"/>
</dbReference>
<reference evidence="7 8" key="1">
    <citation type="journal article" date="2008" name="Proc. Natl. Acad. Sci. U.S.A.">
        <title>The genome of Cyanothece 51142, a unicellular diazotrophic cyanobacterium important in the marine nitrogen cycle.</title>
        <authorList>
            <person name="Welsh E.A."/>
            <person name="Liberton M."/>
            <person name="Stoeckel J."/>
            <person name="Loh T."/>
            <person name="Elvitigala T."/>
            <person name="Wang C."/>
            <person name="Wollam A."/>
            <person name="Fulton R.S."/>
            <person name="Clifton S.W."/>
            <person name="Jacobs J.M."/>
            <person name="Aurora R."/>
            <person name="Ghosh B.K."/>
            <person name="Sherman L.A."/>
            <person name="Smith R.D."/>
            <person name="Wilson R.K."/>
            <person name="Pakrasi H.B."/>
        </authorList>
    </citation>
    <scope>NUCLEOTIDE SEQUENCE [LARGE SCALE GENOMIC DNA]</scope>
    <source>
        <strain evidence="8">ATCC 51142 / BH68</strain>
    </source>
</reference>
<proteinExistence type="inferred from homology"/>
<organism evidence="7 8">
    <name type="scientific">Crocosphaera subtropica (strain ATCC 51142 / BH68)</name>
    <name type="common">Cyanothece sp. (strain ATCC 51142)</name>
    <dbReference type="NCBI Taxonomy" id="43989"/>
    <lineage>
        <taxon>Bacteria</taxon>
        <taxon>Bacillati</taxon>
        <taxon>Cyanobacteriota</taxon>
        <taxon>Cyanophyceae</taxon>
        <taxon>Oscillatoriophycideae</taxon>
        <taxon>Chroococcales</taxon>
        <taxon>Aphanothecaceae</taxon>
        <taxon>Crocosphaera</taxon>
        <taxon>Crocosphaera subtropica</taxon>
    </lineage>
</organism>
<dbReference type="GO" id="GO:0055085">
    <property type="term" value="P:transmembrane transport"/>
    <property type="evidence" value="ECO:0007669"/>
    <property type="project" value="TreeGrafter"/>
</dbReference>
<dbReference type="PANTHER" id="PTHR21716:SF62">
    <property type="entry name" value="TRANSPORT PROTEIN YDBI-RELATED"/>
    <property type="match status" value="1"/>
</dbReference>
<evidence type="ECO:0000256" key="5">
    <source>
        <dbReference type="ARBA" id="ARBA00023136"/>
    </source>
</evidence>
<evidence type="ECO:0008006" key="9">
    <source>
        <dbReference type="Google" id="ProtNLM"/>
    </source>
</evidence>
<dbReference type="GO" id="GO:0016020">
    <property type="term" value="C:membrane"/>
    <property type="evidence" value="ECO:0007669"/>
    <property type="project" value="UniProtKB-SubCell"/>
</dbReference>
<gene>
    <name evidence="7" type="ordered locus">cce_1269</name>
</gene>
<dbReference type="HOGENOM" id="CLU_031275_1_1_3"/>
<dbReference type="InterPro" id="IPR002549">
    <property type="entry name" value="AI-2E-like"/>
</dbReference>
<comment type="similarity">
    <text evidence="2">Belongs to the autoinducer-2 exporter (AI-2E) (TC 2.A.86) family.</text>
</comment>
<dbReference type="eggNOG" id="COG0628">
    <property type="taxonomic scope" value="Bacteria"/>
</dbReference>
<evidence type="ECO:0000313" key="8">
    <source>
        <dbReference type="Proteomes" id="UP000001203"/>
    </source>
</evidence>